<feature type="compositionally biased region" description="Basic and acidic residues" evidence="1">
    <location>
        <begin position="606"/>
        <end position="618"/>
    </location>
</feature>
<dbReference type="PROSITE" id="PS50011">
    <property type="entry name" value="PROTEIN_KINASE_DOM"/>
    <property type="match status" value="1"/>
</dbReference>
<feature type="domain" description="Protein kinase" evidence="2">
    <location>
        <begin position="275"/>
        <end position="576"/>
    </location>
</feature>
<dbReference type="SMART" id="SM00220">
    <property type="entry name" value="S_TKc"/>
    <property type="match status" value="1"/>
</dbReference>
<dbReference type="PANTHER" id="PTHR38248">
    <property type="entry name" value="FUNK1 6"/>
    <property type="match status" value="1"/>
</dbReference>
<dbReference type="Proteomes" id="UP000298061">
    <property type="component" value="Unassembled WGS sequence"/>
</dbReference>
<feature type="compositionally biased region" description="Basic and acidic residues" evidence="1">
    <location>
        <begin position="165"/>
        <end position="181"/>
    </location>
</feature>
<dbReference type="EMBL" id="SFCI01000892">
    <property type="protein sequence ID" value="TFY77517.1"/>
    <property type="molecule type" value="Genomic_DNA"/>
</dbReference>
<organism evidence="3 4">
    <name type="scientific">Hericium alpestre</name>
    <dbReference type="NCBI Taxonomy" id="135208"/>
    <lineage>
        <taxon>Eukaryota</taxon>
        <taxon>Fungi</taxon>
        <taxon>Dikarya</taxon>
        <taxon>Basidiomycota</taxon>
        <taxon>Agaricomycotina</taxon>
        <taxon>Agaricomycetes</taxon>
        <taxon>Russulales</taxon>
        <taxon>Hericiaceae</taxon>
        <taxon>Hericium</taxon>
    </lineage>
</organism>
<evidence type="ECO:0000313" key="3">
    <source>
        <dbReference type="EMBL" id="TFY77517.1"/>
    </source>
</evidence>
<dbReference type="OrthoDB" id="5584477at2759"/>
<keyword evidence="4" id="KW-1185">Reference proteome</keyword>
<comment type="caution">
    <text evidence="3">The sequence shown here is derived from an EMBL/GenBank/DDBJ whole genome shotgun (WGS) entry which is preliminary data.</text>
</comment>
<proteinExistence type="predicted"/>
<dbReference type="SUPFAM" id="SSF56112">
    <property type="entry name" value="Protein kinase-like (PK-like)"/>
    <property type="match status" value="1"/>
</dbReference>
<evidence type="ECO:0000313" key="4">
    <source>
        <dbReference type="Proteomes" id="UP000298061"/>
    </source>
</evidence>
<gene>
    <name evidence="3" type="ORF">EWM64_g6495</name>
</gene>
<protein>
    <recommendedName>
        <fullName evidence="2">Protein kinase domain-containing protein</fullName>
    </recommendedName>
</protein>
<evidence type="ECO:0000259" key="2">
    <source>
        <dbReference type="PROSITE" id="PS50011"/>
    </source>
</evidence>
<dbReference type="PANTHER" id="PTHR38248:SF2">
    <property type="entry name" value="FUNK1 11"/>
    <property type="match status" value="1"/>
</dbReference>
<dbReference type="InterPro" id="IPR008266">
    <property type="entry name" value="Tyr_kinase_AS"/>
</dbReference>
<dbReference type="Pfam" id="PF17667">
    <property type="entry name" value="Pkinase_fungal"/>
    <property type="match status" value="1"/>
</dbReference>
<feature type="region of interest" description="Disordered" evidence="1">
    <location>
        <begin position="606"/>
        <end position="683"/>
    </location>
</feature>
<reference evidence="3 4" key="1">
    <citation type="submission" date="2019-02" db="EMBL/GenBank/DDBJ databases">
        <title>Genome sequencing of the rare red list fungi Hericium alpestre (H. flagellum).</title>
        <authorList>
            <person name="Buettner E."/>
            <person name="Kellner H."/>
        </authorList>
    </citation>
    <scope>NUCLEOTIDE SEQUENCE [LARGE SCALE GENOMIC DNA]</scope>
    <source>
        <strain evidence="3 4">DSM 108284</strain>
    </source>
</reference>
<dbReference type="AlphaFoldDB" id="A0A4Y9ZTZ0"/>
<dbReference type="InterPro" id="IPR011009">
    <property type="entry name" value="Kinase-like_dom_sf"/>
</dbReference>
<dbReference type="STRING" id="135208.A0A4Y9ZTZ0"/>
<dbReference type="GO" id="GO:0005524">
    <property type="term" value="F:ATP binding"/>
    <property type="evidence" value="ECO:0007669"/>
    <property type="project" value="InterPro"/>
</dbReference>
<dbReference type="InterPro" id="IPR000719">
    <property type="entry name" value="Prot_kinase_dom"/>
</dbReference>
<dbReference type="GO" id="GO:0004672">
    <property type="term" value="F:protein kinase activity"/>
    <property type="evidence" value="ECO:0007669"/>
    <property type="project" value="InterPro"/>
</dbReference>
<dbReference type="Gene3D" id="1.10.510.10">
    <property type="entry name" value="Transferase(Phosphotransferase) domain 1"/>
    <property type="match status" value="1"/>
</dbReference>
<evidence type="ECO:0000256" key="1">
    <source>
        <dbReference type="SAM" id="MobiDB-lite"/>
    </source>
</evidence>
<feature type="region of interest" description="Disordered" evidence="1">
    <location>
        <begin position="159"/>
        <end position="181"/>
    </location>
</feature>
<dbReference type="PROSITE" id="PS00109">
    <property type="entry name" value="PROTEIN_KINASE_TYR"/>
    <property type="match status" value="1"/>
</dbReference>
<dbReference type="InterPro" id="IPR040976">
    <property type="entry name" value="Pkinase_fungal"/>
</dbReference>
<sequence length="683" mass="77139">MSMKQVTADSTPLMVKTASYGGDEVRLVTDALIERELRGASLLDVDGLIQHIFPYDSLPFDLDDVFDRIKQSGNLYLDGQWIHAGESSDSDSDTSGNEEQSSEARAAEFFNSVIQEIEVASGISTEWRWSGAWASTPLPPTKPCQRKPDLVLKHKDLQEEQATWEDPRSAGELKANAKPENVKDAERGLAEDARLIFGHQPNRRYVVGLVLAGDELEMCLYDRCGVIGETSFNINLCPKRFLWVLGSIVFGDDTALGYDPTINLKSDPPTIMVKGKSYEILEVVHIGAVIRGRGTVCFRVTRGGEKFIIKDSWADTSRLFNEAALLKEAGDVPGLARWFEDEELDIGGKSDTTGARRSILEGLADYPYAQDYEKLEIRIHRRIVLKDCGTPIQNFASRRELVGGLIDVILAHRALHDEKKIIHRDISLRNIMLQDNGSPPGKRPGLLIDLDYSVKIDRLFTADTTNHRTGTLPYMAIDILTAKQSVEHKAYHDLESFFYVLCWICTVMAGPGLPRRFELEESELRQWFQYIKFNTVGLHKDNSLRDDASFNALLSEFHPYFDAIRPCARQLRDLFLSQTIKKNPASSAPVYDSVLDVLRHTRDALPEEEPRSVLEIKDPWPQIKANKRKATQEKKPARPPRRSQRQDVDTSPLKLAMKRRRDMQQVEARGEGSQTKKSRQESS</sequence>
<accession>A0A4Y9ZTZ0</accession>
<name>A0A4Y9ZTZ0_9AGAM</name>